<dbReference type="SMART" id="SM00797">
    <property type="entry name" value="AHS2"/>
    <property type="match status" value="1"/>
</dbReference>
<keyword evidence="6" id="KW-1185">Reference proteome</keyword>
<keyword evidence="3" id="KW-0067">ATP-binding</keyword>
<proteinExistence type="predicted"/>
<feature type="domain" description="Carboxyltransferase" evidence="4">
    <location>
        <begin position="1"/>
        <end position="129"/>
    </location>
</feature>
<dbReference type="PANTHER" id="PTHR43309">
    <property type="entry name" value="5-OXOPROLINASE SUBUNIT C"/>
    <property type="match status" value="1"/>
</dbReference>
<dbReference type="Pfam" id="PF02626">
    <property type="entry name" value="CT_A_B"/>
    <property type="match status" value="1"/>
</dbReference>
<reference evidence="5 6" key="1">
    <citation type="submission" date="2019-11" db="EMBL/GenBank/DDBJ databases">
        <title>Acidiferrimicrobium australis gen. nov., sp. nov., an acidophilic and obligately heterotrophic, member of the Actinobacteria that catalyses dissimilatory oxido- reduction of iron isolated from metal-rich acidic water in Chile.</title>
        <authorList>
            <person name="Gonzalez D."/>
            <person name="Huber K."/>
            <person name="Hedrich S."/>
            <person name="Rojas-Villalobos C."/>
            <person name="Quatrini R."/>
            <person name="Dinamarca M.A."/>
            <person name="Schwarz A."/>
            <person name="Canales C."/>
            <person name="Nancucheo I."/>
        </authorList>
    </citation>
    <scope>NUCLEOTIDE SEQUENCE [LARGE SCALE GENOMIC DNA]</scope>
    <source>
        <strain evidence="5 6">USS-CCA1</strain>
    </source>
</reference>
<dbReference type="PANTHER" id="PTHR43309:SF3">
    <property type="entry name" value="5-OXOPROLINASE SUBUNIT C"/>
    <property type="match status" value="1"/>
</dbReference>
<dbReference type="InterPro" id="IPR003778">
    <property type="entry name" value="CT_A_B"/>
</dbReference>
<organism evidence="5 6">
    <name type="scientific">Acidiferrimicrobium australe</name>
    <dbReference type="NCBI Taxonomy" id="2664430"/>
    <lineage>
        <taxon>Bacteria</taxon>
        <taxon>Bacillati</taxon>
        <taxon>Actinomycetota</taxon>
        <taxon>Acidimicrobiia</taxon>
        <taxon>Acidimicrobiales</taxon>
        <taxon>Acidimicrobiaceae</taxon>
        <taxon>Acidiferrimicrobium</taxon>
    </lineage>
</organism>
<dbReference type="InterPro" id="IPR029000">
    <property type="entry name" value="Cyclophilin-like_dom_sf"/>
</dbReference>
<dbReference type="Gene3D" id="2.40.100.10">
    <property type="entry name" value="Cyclophilin-like"/>
    <property type="match status" value="1"/>
</dbReference>
<dbReference type="InterPro" id="IPR052708">
    <property type="entry name" value="PxpC"/>
</dbReference>
<dbReference type="EMBL" id="WJHE01001446">
    <property type="protein sequence ID" value="MST35121.1"/>
    <property type="molecule type" value="Genomic_DNA"/>
</dbReference>
<dbReference type="Proteomes" id="UP000437736">
    <property type="component" value="Unassembled WGS sequence"/>
</dbReference>
<feature type="non-terminal residue" evidence="5">
    <location>
        <position position="1"/>
    </location>
</feature>
<evidence type="ECO:0000256" key="2">
    <source>
        <dbReference type="ARBA" id="ARBA00022801"/>
    </source>
</evidence>
<evidence type="ECO:0000256" key="1">
    <source>
        <dbReference type="ARBA" id="ARBA00022741"/>
    </source>
</evidence>
<evidence type="ECO:0000256" key="3">
    <source>
        <dbReference type="ARBA" id="ARBA00022840"/>
    </source>
</evidence>
<keyword evidence="1" id="KW-0547">Nucleotide-binding</keyword>
<sequence length="129" mass="12940">AAGSATVAVVPGPRSDRLGPGGWEVLVAADWTVAPTSNRVGLRLTGPRLPVLAGEVPPEGIATGAVQLPPGGRPVVFLADHPVTGGYPVVAVVAGEAGLAALAQLRPGAAVRFASASPVPRYLKDRDLL</sequence>
<protein>
    <recommendedName>
        <fullName evidence="4">Carboxyltransferase domain-containing protein</fullName>
    </recommendedName>
</protein>
<gene>
    <name evidence="5" type="ORF">GHK86_20615</name>
</gene>
<dbReference type="SUPFAM" id="SSF50891">
    <property type="entry name" value="Cyclophilin-like"/>
    <property type="match status" value="1"/>
</dbReference>
<keyword evidence="2" id="KW-0378">Hydrolase</keyword>
<evidence type="ECO:0000313" key="6">
    <source>
        <dbReference type="Proteomes" id="UP000437736"/>
    </source>
</evidence>
<evidence type="ECO:0000259" key="4">
    <source>
        <dbReference type="SMART" id="SM00797"/>
    </source>
</evidence>
<evidence type="ECO:0000313" key="5">
    <source>
        <dbReference type="EMBL" id="MST35121.1"/>
    </source>
</evidence>
<accession>A0ABW9QZY2</accession>
<comment type="caution">
    <text evidence="5">The sequence shown here is derived from an EMBL/GenBank/DDBJ whole genome shotgun (WGS) entry which is preliminary data.</text>
</comment>
<name>A0ABW9QZY2_9ACTN</name>